<evidence type="ECO:0000256" key="7">
    <source>
        <dbReference type="RuleBase" id="RU363032"/>
    </source>
</evidence>
<feature type="transmembrane region" description="Helical" evidence="7">
    <location>
        <begin position="185"/>
        <end position="208"/>
    </location>
</feature>
<dbReference type="PANTHER" id="PTHR30043">
    <property type="entry name" value="PHOSPHONATES TRANSPORT SYSTEM PERMEASE PROTEIN"/>
    <property type="match status" value="1"/>
</dbReference>
<evidence type="ECO:0000256" key="6">
    <source>
        <dbReference type="ARBA" id="ARBA00023136"/>
    </source>
</evidence>
<evidence type="ECO:0000313" key="9">
    <source>
        <dbReference type="EMBL" id="PMB48405.1"/>
    </source>
</evidence>
<feature type="transmembrane region" description="Helical" evidence="7">
    <location>
        <begin position="244"/>
        <end position="264"/>
    </location>
</feature>
<dbReference type="GO" id="GO:0015416">
    <property type="term" value="F:ABC-type phosphonate transporter activity"/>
    <property type="evidence" value="ECO:0007669"/>
    <property type="project" value="InterPro"/>
</dbReference>
<dbReference type="CDD" id="cd06261">
    <property type="entry name" value="TM_PBP2"/>
    <property type="match status" value="1"/>
</dbReference>
<organism evidence="9 10">
    <name type="scientific">Fischerella thermalis CCMEE 5330</name>
    <dbReference type="NCBI Taxonomy" id="2019670"/>
    <lineage>
        <taxon>Bacteria</taxon>
        <taxon>Bacillati</taxon>
        <taxon>Cyanobacteriota</taxon>
        <taxon>Cyanophyceae</taxon>
        <taxon>Nostocales</taxon>
        <taxon>Hapalosiphonaceae</taxon>
        <taxon>Fischerella</taxon>
    </lineage>
</organism>
<reference evidence="9 10" key="1">
    <citation type="submission" date="2017-07" db="EMBL/GenBank/DDBJ databases">
        <title>Genomes of Fischerella (Mastigocladus) sp. strains.</title>
        <authorList>
            <person name="Miller S.R."/>
        </authorList>
    </citation>
    <scope>NUCLEOTIDE SEQUENCE [LARGE SCALE GENOMIC DNA]</scope>
    <source>
        <strain evidence="9 10">CCMEE 5330</strain>
    </source>
</reference>
<proteinExistence type="inferred from homology"/>
<dbReference type="PANTHER" id="PTHR30043:SF1">
    <property type="entry name" value="ABC TRANSPORT SYSTEM PERMEASE PROTEIN P69"/>
    <property type="match status" value="1"/>
</dbReference>
<gene>
    <name evidence="9" type="primary">phnE</name>
    <name evidence="9" type="ORF">CEN41_01385</name>
</gene>
<evidence type="ECO:0000256" key="4">
    <source>
        <dbReference type="ARBA" id="ARBA00022692"/>
    </source>
</evidence>
<keyword evidence="6 7" id="KW-0472">Membrane</keyword>
<comment type="similarity">
    <text evidence="7">Belongs to the binding-protein-dependent transport system permease family.</text>
</comment>
<dbReference type="NCBIfam" id="TIGR01097">
    <property type="entry name" value="PhnE"/>
    <property type="match status" value="1"/>
</dbReference>
<dbReference type="Proteomes" id="UP000234966">
    <property type="component" value="Unassembled WGS sequence"/>
</dbReference>
<feature type="transmembrane region" description="Helical" evidence="7">
    <location>
        <begin position="36"/>
        <end position="56"/>
    </location>
</feature>
<dbReference type="EMBL" id="NMQI01000029">
    <property type="protein sequence ID" value="PMB48405.1"/>
    <property type="molecule type" value="Genomic_DNA"/>
</dbReference>
<evidence type="ECO:0000256" key="5">
    <source>
        <dbReference type="ARBA" id="ARBA00022989"/>
    </source>
</evidence>
<comment type="caution">
    <text evidence="9">The sequence shown here is derived from an EMBL/GenBank/DDBJ whole genome shotgun (WGS) entry which is preliminary data.</text>
</comment>
<keyword evidence="3" id="KW-1003">Cell membrane</keyword>
<evidence type="ECO:0000313" key="10">
    <source>
        <dbReference type="Proteomes" id="UP000234966"/>
    </source>
</evidence>
<feature type="domain" description="ABC transmembrane type-1" evidence="8">
    <location>
        <begin position="133"/>
        <end position="316"/>
    </location>
</feature>
<dbReference type="AlphaFoldDB" id="A0A2N6MNP7"/>
<feature type="transmembrane region" description="Helical" evidence="7">
    <location>
        <begin position="295"/>
        <end position="312"/>
    </location>
</feature>
<sequence>MTAAQTRSIPTAPKPKNKVVDPEVLRAELLRPLPKITLRSALVLALLVGVLAWSLAGVGPSPANRITTIFDPFIAMGNLIVRMMPPELEIDRARNVSIDLFGNQIMQFTIERTTINVFGQPWVVGWPPIISSVFETVQMAIIGTLGAVAMALPLSLLAARNTSPHPLIYQGIRLLLNFLRAIPELVFALLFVAAVGLGPFTGVLALAFGSVGSLARIFGEAIEQIDPAQVNAVRATGASGLQTFVYAVLPQAVPLFISYTIIYFESNVRHATILGLVGAGGVGFLLFKYTGTSDYPKVLGAALVLVVAVTIIDRFSSWLRARFI</sequence>
<dbReference type="GO" id="GO:0005886">
    <property type="term" value="C:plasma membrane"/>
    <property type="evidence" value="ECO:0007669"/>
    <property type="project" value="UniProtKB-SubCell"/>
</dbReference>
<keyword evidence="5 7" id="KW-1133">Transmembrane helix</keyword>
<evidence type="ECO:0000256" key="2">
    <source>
        <dbReference type="ARBA" id="ARBA00022448"/>
    </source>
</evidence>
<dbReference type="InterPro" id="IPR000515">
    <property type="entry name" value="MetI-like"/>
</dbReference>
<keyword evidence="2 7" id="KW-0813">Transport</keyword>
<dbReference type="SUPFAM" id="SSF161098">
    <property type="entry name" value="MetI-like"/>
    <property type="match status" value="1"/>
</dbReference>
<evidence type="ECO:0000256" key="1">
    <source>
        <dbReference type="ARBA" id="ARBA00004651"/>
    </source>
</evidence>
<evidence type="ECO:0000259" key="8">
    <source>
        <dbReference type="PROSITE" id="PS50928"/>
    </source>
</evidence>
<feature type="transmembrane region" description="Helical" evidence="7">
    <location>
        <begin position="137"/>
        <end position="159"/>
    </location>
</feature>
<comment type="subcellular location">
    <subcellularLocation>
        <location evidence="1 7">Cell membrane</location>
        <topology evidence="1 7">Multi-pass membrane protein</topology>
    </subcellularLocation>
</comment>
<evidence type="ECO:0000256" key="3">
    <source>
        <dbReference type="ARBA" id="ARBA00022475"/>
    </source>
</evidence>
<accession>A0A2N6MNP7</accession>
<feature type="transmembrane region" description="Helical" evidence="7">
    <location>
        <begin position="271"/>
        <end position="289"/>
    </location>
</feature>
<dbReference type="Gene3D" id="1.10.3720.10">
    <property type="entry name" value="MetI-like"/>
    <property type="match status" value="1"/>
</dbReference>
<dbReference type="Pfam" id="PF00528">
    <property type="entry name" value="BPD_transp_1"/>
    <property type="match status" value="1"/>
</dbReference>
<protein>
    <submittedName>
        <fullName evidence="9">Phosphonate ABC transporter, permease protein PhnE</fullName>
    </submittedName>
</protein>
<keyword evidence="4 7" id="KW-0812">Transmembrane</keyword>
<name>A0A2N6MNP7_9CYAN</name>
<dbReference type="PROSITE" id="PS50928">
    <property type="entry name" value="ABC_TM1"/>
    <property type="match status" value="1"/>
</dbReference>
<dbReference type="InterPro" id="IPR035906">
    <property type="entry name" value="MetI-like_sf"/>
</dbReference>
<dbReference type="InterPro" id="IPR005769">
    <property type="entry name" value="PhnE/PtxC"/>
</dbReference>